<gene>
    <name evidence="1" type="ORF">MM415A01534_0007</name>
</gene>
<dbReference type="AlphaFoldDB" id="A0A6M3K4N5"/>
<reference evidence="1" key="1">
    <citation type="submission" date="2020-03" db="EMBL/GenBank/DDBJ databases">
        <title>The deep terrestrial virosphere.</title>
        <authorList>
            <person name="Holmfeldt K."/>
            <person name="Nilsson E."/>
            <person name="Simone D."/>
            <person name="Lopez-Fernandez M."/>
            <person name="Wu X."/>
            <person name="de Brujin I."/>
            <person name="Lundin D."/>
            <person name="Andersson A."/>
            <person name="Bertilsson S."/>
            <person name="Dopson M."/>
        </authorList>
    </citation>
    <scope>NUCLEOTIDE SEQUENCE</scope>
    <source>
        <strain evidence="1">MM415A01534</strain>
    </source>
</reference>
<evidence type="ECO:0000313" key="1">
    <source>
        <dbReference type="EMBL" id="QJA76292.1"/>
    </source>
</evidence>
<protein>
    <submittedName>
        <fullName evidence="1">Putative quorum-sensing-regulated virulence factor</fullName>
    </submittedName>
</protein>
<proteinExistence type="predicted"/>
<name>A0A6M3K4N5_9ZZZZ</name>
<organism evidence="1">
    <name type="scientific">viral metagenome</name>
    <dbReference type="NCBI Taxonomy" id="1070528"/>
    <lineage>
        <taxon>unclassified sequences</taxon>
        <taxon>metagenomes</taxon>
        <taxon>organismal metagenomes</taxon>
    </lineage>
</organism>
<accession>A0A6M3K4N5</accession>
<dbReference type="EMBL" id="MT142216">
    <property type="protein sequence ID" value="QJA76292.1"/>
    <property type="molecule type" value="Genomic_DNA"/>
</dbReference>
<dbReference type="Pfam" id="PF12843">
    <property type="entry name" value="QSregVF_b"/>
    <property type="match status" value="1"/>
</dbReference>
<sequence length="55" mass="6612">MKMPFGKHKGKDIEDIPSDYLKWVAENVDDEDICCAADEEYSWREAWNKHFYEEV</sequence>
<dbReference type="InterPro" id="IPR024530">
    <property type="entry name" value="QSregVF_b"/>
</dbReference>